<dbReference type="PaxDb" id="449447-MAE_57440"/>
<evidence type="ECO:0000313" key="2">
    <source>
        <dbReference type="Proteomes" id="UP000001510"/>
    </source>
</evidence>
<dbReference type="AlphaFoldDB" id="B0JI04"/>
<reference evidence="1 2" key="1">
    <citation type="journal article" date="2007" name="DNA Res.">
        <title>Complete genomic structure of the bloom-forming toxic cyanobacterium Microcystis aeruginosa NIES-843.</title>
        <authorList>
            <person name="Kaneko T."/>
            <person name="Nakajima N."/>
            <person name="Okamoto S."/>
            <person name="Suzuki I."/>
            <person name="Tanabe Y."/>
            <person name="Tamaoki M."/>
            <person name="Nakamura Y."/>
            <person name="Kasai F."/>
            <person name="Watanabe A."/>
            <person name="Kawashima K."/>
            <person name="Kishida Y."/>
            <person name="Ono A."/>
            <person name="Shimizu Y."/>
            <person name="Takahashi C."/>
            <person name="Minami C."/>
            <person name="Fujishiro T."/>
            <person name="Kohara M."/>
            <person name="Katoh M."/>
            <person name="Nakazaki N."/>
            <person name="Nakayama S."/>
            <person name="Yamada M."/>
            <person name="Tabata S."/>
            <person name="Watanabe M.M."/>
        </authorList>
    </citation>
    <scope>NUCLEOTIDE SEQUENCE [LARGE SCALE GENOMIC DNA]</scope>
    <source>
        <strain evidence="2">NIES-843 / IAM M-247</strain>
    </source>
</reference>
<organism evidence="1 2">
    <name type="scientific">Microcystis aeruginosa (strain NIES-843 / IAM M-2473)</name>
    <dbReference type="NCBI Taxonomy" id="449447"/>
    <lineage>
        <taxon>Bacteria</taxon>
        <taxon>Bacillati</taxon>
        <taxon>Cyanobacteriota</taxon>
        <taxon>Cyanophyceae</taxon>
        <taxon>Oscillatoriophycideae</taxon>
        <taxon>Chroococcales</taxon>
        <taxon>Microcystaceae</taxon>
        <taxon>Microcystis</taxon>
    </lineage>
</organism>
<accession>B0JI04</accession>
<keyword evidence="2" id="KW-1185">Reference proteome</keyword>
<proteinExistence type="predicted"/>
<dbReference type="STRING" id="449447.MAE_57440"/>
<dbReference type="HOGENOM" id="CLU_2991694_0_0_3"/>
<dbReference type="EnsemblBacteria" id="BAG05566">
    <property type="protein sequence ID" value="BAG05566"/>
    <property type="gene ID" value="MAE_57440"/>
</dbReference>
<dbReference type="Proteomes" id="UP000001510">
    <property type="component" value="Chromosome"/>
</dbReference>
<protein>
    <submittedName>
        <fullName evidence="1">Uncharacterized protein</fullName>
    </submittedName>
</protein>
<gene>
    <name evidence="1" type="ordered locus">MAE_57440</name>
</gene>
<dbReference type="KEGG" id="mar:MAE_57440"/>
<dbReference type="EMBL" id="AP009552">
    <property type="protein sequence ID" value="BAG05566.1"/>
    <property type="molecule type" value="Genomic_DNA"/>
</dbReference>
<evidence type="ECO:0000313" key="1">
    <source>
        <dbReference type="EMBL" id="BAG05566.1"/>
    </source>
</evidence>
<sequence>MLVFVSSGLKGFIFSIPAKTERPRRFCSAVPSAPPNTDFGHDQTLYNICDFLGKRFF</sequence>
<name>B0JI04_MICAN</name>